<organism evidence="1 2">
    <name type="scientific">Rubripirellula tenax</name>
    <dbReference type="NCBI Taxonomy" id="2528015"/>
    <lineage>
        <taxon>Bacteria</taxon>
        <taxon>Pseudomonadati</taxon>
        <taxon>Planctomycetota</taxon>
        <taxon>Planctomycetia</taxon>
        <taxon>Pirellulales</taxon>
        <taxon>Pirellulaceae</taxon>
        <taxon>Rubripirellula</taxon>
    </lineage>
</organism>
<dbReference type="Proteomes" id="UP000318288">
    <property type="component" value="Unassembled WGS sequence"/>
</dbReference>
<reference evidence="1 2" key="1">
    <citation type="submission" date="2019-02" db="EMBL/GenBank/DDBJ databases">
        <title>Deep-cultivation of Planctomycetes and their phenomic and genomic characterization uncovers novel biology.</title>
        <authorList>
            <person name="Wiegand S."/>
            <person name="Jogler M."/>
            <person name="Boedeker C."/>
            <person name="Pinto D."/>
            <person name="Vollmers J."/>
            <person name="Rivas-Marin E."/>
            <person name="Kohn T."/>
            <person name="Peeters S.H."/>
            <person name="Heuer A."/>
            <person name="Rast P."/>
            <person name="Oberbeckmann S."/>
            <person name="Bunk B."/>
            <person name="Jeske O."/>
            <person name="Meyerdierks A."/>
            <person name="Storesund J.E."/>
            <person name="Kallscheuer N."/>
            <person name="Luecker S."/>
            <person name="Lage O.M."/>
            <person name="Pohl T."/>
            <person name="Merkel B.J."/>
            <person name="Hornburger P."/>
            <person name="Mueller R.-W."/>
            <person name="Bruemmer F."/>
            <person name="Labrenz M."/>
            <person name="Spormann A.M."/>
            <person name="Op Den Camp H."/>
            <person name="Overmann J."/>
            <person name="Amann R."/>
            <person name="Jetten M.S.M."/>
            <person name="Mascher T."/>
            <person name="Medema M.H."/>
            <person name="Devos D.P."/>
            <person name="Kaster A.-K."/>
            <person name="Ovreas L."/>
            <person name="Rohde M."/>
            <person name="Galperin M.Y."/>
            <person name="Jogler C."/>
        </authorList>
    </citation>
    <scope>NUCLEOTIDE SEQUENCE [LARGE SCALE GENOMIC DNA]</scope>
    <source>
        <strain evidence="1 2">Poly51</strain>
    </source>
</reference>
<protein>
    <submittedName>
        <fullName evidence="1">Uncharacterized protein</fullName>
    </submittedName>
</protein>
<keyword evidence="2" id="KW-1185">Reference proteome</keyword>
<evidence type="ECO:0000313" key="1">
    <source>
        <dbReference type="EMBL" id="TWU54545.1"/>
    </source>
</evidence>
<accession>A0A5C6F0H7</accession>
<gene>
    <name evidence="1" type="ORF">Poly51_32640</name>
</gene>
<dbReference type="EMBL" id="SJPW01000004">
    <property type="protein sequence ID" value="TWU54545.1"/>
    <property type="molecule type" value="Genomic_DNA"/>
</dbReference>
<proteinExistence type="predicted"/>
<evidence type="ECO:0000313" key="2">
    <source>
        <dbReference type="Proteomes" id="UP000318288"/>
    </source>
</evidence>
<sequence length="77" mass="8684">MMRYVRRTRTCGQAGQASWLIRGCGDGWANDCTQPSSCHGLFQQRHQNRFVDLGIGSNLGVSHVFARSFQQAVWIVQ</sequence>
<dbReference type="AlphaFoldDB" id="A0A5C6F0H7"/>
<name>A0A5C6F0H7_9BACT</name>
<comment type="caution">
    <text evidence="1">The sequence shown here is derived from an EMBL/GenBank/DDBJ whole genome shotgun (WGS) entry which is preliminary data.</text>
</comment>